<name>A0A8J2VHN8_9BACL</name>
<comment type="caution">
    <text evidence="10">Lacks conserved residue(s) required for the propagation of feature annotation.</text>
</comment>
<dbReference type="EMBL" id="BMHQ01000005">
    <property type="protein sequence ID" value="GGE17086.1"/>
    <property type="molecule type" value="Genomic_DNA"/>
</dbReference>
<keyword evidence="14" id="KW-1185">Reference proteome</keyword>
<evidence type="ECO:0000313" key="14">
    <source>
        <dbReference type="Proteomes" id="UP000625210"/>
    </source>
</evidence>
<comment type="subcellular location">
    <subcellularLocation>
        <location evidence="10">Cytoplasm</location>
    </subcellularLocation>
</comment>
<keyword evidence="6" id="KW-1015">Disulfide bond</keyword>
<dbReference type="Gene3D" id="3.40.30.10">
    <property type="entry name" value="Glutaredoxin"/>
    <property type="match status" value="1"/>
</dbReference>
<dbReference type="InterPro" id="IPR050217">
    <property type="entry name" value="Peroxiredoxin"/>
</dbReference>
<evidence type="ECO:0000256" key="5">
    <source>
        <dbReference type="ARBA" id="ARBA00023002"/>
    </source>
</evidence>
<evidence type="ECO:0000256" key="1">
    <source>
        <dbReference type="ARBA" id="ARBA00009796"/>
    </source>
</evidence>
<evidence type="ECO:0000256" key="8">
    <source>
        <dbReference type="ARBA" id="ARBA00025719"/>
    </source>
</evidence>
<evidence type="ECO:0000313" key="13">
    <source>
        <dbReference type="EMBL" id="GGE17086.1"/>
    </source>
</evidence>
<dbReference type="GO" id="GO:0042744">
    <property type="term" value="P:hydrogen peroxide catabolic process"/>
    <property type="evidence" value="ECO:0007669"/>
    <property type="project" value="TreeGrafter"/>
</dbReference>
<dbReference type="EC" id="1.11.1.24" evidence="10"/>
<dbReference type="PIRSF" id="PIRSF000239">
    <property type="entry name" value="AHPC"/>
    <property type="match status" value="1"/>
</dbReference>
<protein>
    <recommendedName>
        <fullName evidence="10">Peroxiredoxin</fullName>
        <ecNumber evidence="10">1.11.1.24</ecNumber>
    </recommendedName>
    <alternativeName>
        <fullName evidence="10">Thioredoxin-dependent peroxiredoxin</fullName>
    </alternativeName>
</protein>
<dbReference type="Proteomes" id="UP000625210">
    <property type="component" value="Unassembled WGS sequence"/>
</dbReference>
<dbReference type="PANTHER" id="PTHR10681">
    <property type="entry name" value="THIOREDOXIN PEROXIDASE"/>
    <property type="match status" value="1"/>
</dbReference>
<dbReference type="Pfam" id="PF00578">
    <property type="entry name" value="AhpC-TSA"/>
    <property type="match status" value="1"/>
</dbReference>
<dbReference type="InterPro" id="IPR036249">
    <property type="entry name" value="Thioredoxin-like_sf"/>
</dbReference>
<keyword evidence="4 10" id="KW-0049">Antioxidant</keyword>
<comment type="miscellaneous">
    <text evidence="10">The active site is a conserved redox-active cysteine residue, the peroxidatic cysteine (C(P)), which makes the nucleophilic attack on the peroxide substrate. The peroxide oxidizes the C(P)-SH to cysteine sulfenic acid (C(P)-SOH), which then reacts with another cysteine residue, the resolving cysteine (C(R)), to form a disulfide bridge. The disulfide is subsequently reduced by an appropriate electron donor to complete the catalytic cycle. In this 1-Cys peroxiredoxin, no C(R) is present and C(P) instead forms a disulfide with a cysteine from another protein or with a small thiol molecule.</text>
</comment>
<evidence type="ECO:0000256" key="6">
    <source>
        <dbReference type="ARBA" id="ARBA00023157"/>
    </source>
</evidence>
<dbReference type="PANTHER" id="PTHR10681:SF128">
    <property type="entry name" value="THIOREDOXIN-DEPENDENT PEROXIDE REDUCTASE, MITOCHONDRIAL"/>
    <property type="match status" value="1"/>
</dbReference>
<comment type="function">
    <text evidence="9 10">Thiol-specific peroxidase that catalyzes the reduction of hydrogen peroxide and organic hydroperoxides to water and alcohols, respectively. Plays a role in cell protection against oxidative stress by detoxifying peroxides.</text>
</comment>
<feature type="active site" description="Cysteine sulfenic acid (-SOH) intermediate" evidence="10">
    <location>
        <position position="55"/>
    </location>
</feature>
<dbReference type="InterPro" id="IPR045020">
    <property type="entry name" value="PRX_1cys"/>
</dbReference>
<evidence type="ECO:0000256" key="9">
    <source>
        <dbReference type="ARBA" id="ARBA00037420"/>
    </source>
</evidence>
<dbReference type="Pfam" id="PF10417">
    <property type="entry name" value="1-cysPrx_C"/>
    <property type="match status" value="1"/>
</dbReference>
<dbReference type="InterPro" id="IPR022915">
    <property type="entry name" value="Peroxiredoxin_TDXH"/>
</dbReference>
<comment type="similarity">
    <text evidence="1">Belongs to the peroxiredoxin family. AhpC/Prx1 subfamily.</text>
</comment>
<dbReference type="RefSeq" id="WP_188647586.1">
    <property type="nucleotide sequence ID" value="NZ_BMHQ01000005.1"/>
</dbReference>
<evidence type="ECO:0000256" key="10">
    <source>
        <dbReference type="HAMAP-Rule" id="MF_00401"/>
    </source>
</evidence>
<reference evidence="13" key="2">
    <citation type="submission" date="2020-09" db="EMBL/GenBank/DDBJ databases">
        <authorList>
            <person name="Sun Q."/>
            <person name="Zhou Y."/>
        </authorList>
    </citation>
    <scope>NUCLEOTIDE SEQUENCE</scope>
    <source>
        <strain evidence="13">CGMCC 1.15179</strain>
    </source>
</reference>
<dbReference type="GO" id="GO:0005829">
    <property type="term" value="C:cytosol"/>
    <property type="evidence" value="ECO:0007669"/>
    <property type="project" value="TreeGrafter"/>
</dbReference>
<evidence type="ECO:0000259" key="12">
    <source>
        <dbReference type="PROSITE" id="PS51352"/>
    </source>
</evidence>
<dbReference type="NCBIfam" id="NF009668">
    <property type="entry name" value="PRK13189.1"/>
    <property type="match status" value="1"/>
</dbReference>
<dbReference type="GO" id="GO:0008379">
    <property type="term" value="F:thioredoxin peroxidase activity"/>
    <property type="evidence" value="ECO:0007669"/>
    <property type="project" value="TreeGrafter"/>
</dbReference>
<dbReference type="AlphaFoldDB" id="A0A8J2VHN8"/>
<evidence type="ECO:0000256" key="11">
    <source>
        <dbReference type="PIRSR" id="PIRSR000239-1"/>
    </source>
</evidence>
<reference evidence="13" key="1">
    <citation type="journal article" date="2014" name="Int. J. Syst. Evol. Microbiol.">
        <title>Complete genome sequence of Corynebacterium casei LMG S-19264T (=DSM 44701T), isolated from a smear-ripened cheese.</title>
        <authorList>
            <consortium name="US DOE Joint Genome Institute (JGI-PGF)"/>
            <person name="Walter F."/>
            <person name="Albersmeier A."/>
            <person name="Kalinowski J."/>
            <person name="Ruckert C."/>
        </authorList>
    </citation>
    <scope>NUCLEOTIDE SEQUENCE</scope>
    <source>
        <strain evidence="13">CGMCC 1.15179</strain>
    </source>
</reference>
<feature type="active site" description="Cysteine sulfenic acid (-SOH) intermediate; for peroxidase activity" evidence="11">
    <location>
        <position position="55"/>
    </location>
</feature>
<keyword evidence="2 10" id="KW-0963">Cytoplasm</keyword>
<dbReference type="GO" id="GO:0045454">
    <property type="term" value="P:cell redox homeostasis"/>
    <property type="evidence" value="ECO:0007669"/>
    <property type="project" value="TreeGrafter"/>
</dbReference>
<dbReference type="InterPro" id="IPR019479">
    <property type="entry name" value="Peroxiredoxin_C"/>
</dbReference>
<dbReference type="FunFam" id="3.40.30.10:FF:000011">
    <property type="entry name" value="Peroxiredoxin PRX1"/>
    <property type="match status" value="1"/>
</dbReference>
<dbReference type="InterPro" id="IPR013766">
    <property type="entry name" value="Thioredoxin_domain"/>
</dbReference>
<dbReference type="InterPro" id="IPR024706">
    <property type="entry name" value="Peroxiredoxin_AhpC-typ"/>
</dbReference>
<dbReference type="InterPro" id="IPR000866">
    <property type="entry name" value="AhpC/TSA"/>
</dbReference>
<keyword evidence="5 10" id="KW-0560">Oxidoreductase</keyword>
<dbReference type="HAMAP" id="MF_00401">
    <property type="entry name" value="Peroxiredoxin"/>
    <property type="match status" value="1"/>
</dbReference>
<comment type="caution">
    <text evidence="13">The sequence shown here is derived from an EMBL/GenBank/DDBJ whole genome shotgun (WGS) entry which is preliminary data.</text>
</comment>
<organism evidence="13 14">
    <name type="scientific">Marinithermofilum abyssi</name>
    <dbReference type="NCBI Taxonomy" id="1571185"/>
    <lineage>
        <taxon>Bacteria</taxon>
        <taxon>Bacillati</taxon>
        <taxon>Bacillota</taxon>
        <taxon>Bacilli</taxon>
        <taxon>Bacillales</taxon>
        <taxon>Thermoactinomycetaceae</taxon>
        <taxon>Marinithermofilum</taxon>
    </lineage>
</organism>
<evidence type="ECO:0000256" key="7">
    <source>
        <dbReference type="ARBA" id="ARBA00023284"/>
    </source>
</evidence>
<comment type="subunit">
    <text evidence="10">Homodecamer. Pentamer of dimers that assemble into a ring structure.</text>
</comment>
<keyword evidence="3 10" id="KW-0575">Peroxidase</keyword>
<sequence>MAVETQVAATPAIPKIGDPAPQFTAKTTFGEVSLSDYKGKWVLLFSHPADFTPVCTTEFIGFAKRNDEFAQRNVQLLGLSVDSISSHLAWVNNIREKMGVEIPFPVIADLTTEVAQKYGMIHPGANETVTVRCVFVIDDKQVIRAIIYYPLNVGRNIDEVLRLVDALQTADKHAVAAPADWQPGDEVVEPAPTNYEGLKKRLEGDLNGTDWYLKKKKLDS</sequence>
<comment type="similarity">
    <text evidence="8 10">Belongs to the peroxiredoxin family. Prx6 subfamily.</text>
</comment>
<proteinExistence type="inferred from homology"/>
<feature type="binding site" evidence="10">
    <location>
        <position position="132"/>
    </location>
    <ligand>
        <name>substrate</name>
    </ligand>
</feature>
<dbReference type="GO" id="GO:0006979">
    <property type="term" value="P:response to oxidative stress"/>
    <property type="evidence" value="ECO:0007669"/>
    <property type="project" value="TreeGrafter"/>
</dbReference>
<accession>A0A8J2VHN8</accession>
<keyword evidence="7 10" id="KW-0676">Redox-active center</keyword>
<dbReference type="SUPFAM" id="SSF52833">
    <property type="entry name" value="Thioredoxin-like"/>
    <property type="match status" value="1"/>
</dbReference>
<dbReference type="PROSITE" id="PS51352">
    <property type="entry name" value="THIOREDOXIN_2"/>
    <property type="match status" value="1"/>
</dbReference>
<gene>
    <name evidence="13" type="ORF">GCM10011571_18490</name>
</gene>
<dbReference type="GO" id="GO:0033554">
    <property type="term" value="P:cellular response to stress"/>
    <property type="evidence" value="ECO:0007669"/>
    <property type="project" value="TreeGrafter"/>
</dbReference>
<dbReference type="CDD" id="cd03016">
    <property type="entry name" value="PRX_1cys"/>
    <property type="match status" value="1"/>
</dbReference>
<evidence type="ECO:0000256" key="3">
    <source>
        <dbReference type="ARBA" id="ARBA00022559"/>
    </source>
</evidence>
<feature type="domain" description="Thioredoxin" evidence="12">
    <location>
        <begin position="14"/>
        <end position="169"/>
    </location>
</feature>
<evidence type="ECO:0000256" key="2">
    <source>
        <dbReference type="ARBA" id="ARBA00022490"/>
    </source>
</evidence>
<comment type="catalytic activity">
    <reaction evidence="10">
        <text>a hydroperoxide + [thioredoxin]-dithiol = an alcohol + [thioredoxin]-disulfide + H2O</text>
        <dbReference type="Rhea" id="RHEA:62620"/>
        <dbReference type="Rhea" id="RHEA-COMP:10698"/>
        <dbReference type="Rhea" id="RHEA-COMP:10700"/>
        <dbReference type="ChEBI" id="CHEBI:15377"/>
        <dbReference type="ChEBI" id="CHEBI:29950"/>
        <dbReference type="ChEBI" id="CHEBI:30879"/>
        <dbReference type="ChEBI" id="CHEBI:35924"/>
        <dbReference type="ChEBI" id="CHEBI:50058"/>
        <dbReference type="EC" id="1.11.1.24"/>
    </reaction>
</comment>
<evidence type="ECO:0000256" key="4">
    <source>
        <dbReference type="ARBA" id="ARBA00022862"/>
    </source>
</evidence>